<comment type="caution">
    <text evidence="2">The sequence shown here is derived from an EMBL/GenBank/DDBJ whole genome shotgun (WGS) entry which is preliminary data.</text>
</comment>
<feature type="region of interest" description="Disordered" evidence="1">
    <location>
        <begin position="29"/>
        <end position="121"/>
    </location>
</feature>
<sequence length="319" mass="34851">MEVLSLPQGVDPPHVVHRAELGLREILQGRRGAPRRRGVVLHSERRKGSHAPLVRQPPGAGHGAEEFLGAGDGEKTGEQGKASGNAEIRRKENFPRGEGSHQGRRLAGGEDPGLQAPRLRRKQGNGNVLACLCYGRQPPSRPSVLGNEGPRSDDADHLPVHQRLSVRLSDLLADGHLAPRPDEPPEIGVHRVPWHPRHGDALGGIPCRQGDVQYLRGLPGVVEEHFVKVAHAEEEDAVGVQGFPFGVLGEHGSHLHPRGELGHETPPHRRSSQLWRMRAAATLSTFPLRFLRDTSPSRRACWAITVENRSSWSTTFTAS</sequence>
<reference evidence="2" key="1">
    <citation type="submission" date="2019-08" db="EMBL/GenBank/DDBJ databases">
        <authorList>
            <person name="Kucharzyk K."/>
            <person name="Murdoch R.W."/>
            <person name="Higgins S."/>
            <person name="Loffler F."/>
        </authorList>
    </citation>
    <scope>NUCLEOTIDE SEQUENCE</scope>
</reference>
<accession>A0A644XWM9</accession>
<protein>
    <submittedName>
        <fullName evidence="2">Uncharacterized protein</fullName>
    </submittedName>
</protein>
<dbReference type="AlphaFoldDB" id="A0A644XWM9"/>
<organism evidence="2">
    <name type="scientific">bioreactor metagenome</name>
    <dbReference type="NCBI Taxonomy" id="1076179"/>
    <lineage>
        <taxon>unclassified sequences</taxon>
        <taxon>metagenomes</taxon>
        <taxon>ecological metagenomes</taxon>
    </lineage>
</organism>
<feature type="compositionally biased region" description="Basic and acidic residues" evidence="1">
    <location>
        <begin position="87"/>
        <end position="101"/>
    </location>
</feature>
<proteinExistence type="predicted"/>
<evidence type="ECO:0000313" key="2">
    <source>
        <dbReference type="EMBL" id="MPM20509.1"/>
    </source>
</evidence>
<name>A0A644XWM9_9ZZZZ</name>
<gene>
    <name evidence="2" type="ORF">SDC9_66939</name>
</gene>
<evidence type="ECO:0000256" key="1">
    <source>
        <dbReference type="SAM" id="MobiDB-lite"/>
    </source>
</evidence>
<dbReference type="AntiFam" id="ANF00084">
    <property type="entry name" value="Shadow ORF (opposite mutS)"/>
</dbReference>
<feature type="compositionally biased region" description="Basic residues" evidence="1">
    <location>
        <begin position="32"/>
        <end position="49"/>
    </location>
</feature>
<dbReference type="EMBL" id="VSSQ01003400">
    <property type="protein sequence ID" value="MPM20509.1"/>
    <property type="molecule type" value="Genomic_DNA"/>
</dbReference>